<reference evidence="2 3" key="1">
    <citation type="journal article" date="2023" name="Hortic Res">
        <title>The complete reference genome for grapevine (Vitis vinifera L.) genetics and breeding.</title>
        <authorList>
            <person name="Shi X."/>
            <person name="Cao S."/>
            <person name="Wang X."/>
            <person name="Huang S."/>
            <person name="Wang Y."/>
            <person name="Liu Z."/>
            <person name="Liu W."/>
            <person name="Leng X."/>
            <person name="Peng Y."/>
            <person name="Wang N."/>
            <person name="Wang Y."/>
            <person name="Ma Z."/>
            <person name="Xu X."/>
            <person name="Zhang F."/>
            <person name="Xue H."/>
            <person name="Zhong H."/>
            <person name="Wang Y."/>
            <person name="Zhang K."/>
            <person name="Velt A."/>
            <person name="Avia K."/>
            <person name="Holtgrawe D."/>
            <person name="Grimplet J."/>
            <person name="Matus J.T."/>
            <person name="Ware D."/>
            <person name="Wu X."/>
            <person name="Wang H."/>
            <person name="Liu C."/>
            <person name="Fang Y."/>
            <person name="Rustenholz C."/>
            <person name="Cheng Z."/>
            <person name="Xiao H."/>
            <person name="Zhou Y."/>
        </authorList>
    </citation>
    <scope>NUCLEOTIDE SEQUENCE [LARGE SCALE GENOMIC DNA]</scope>
    <source>
        <strain evidence="3">cv. Pinot noir / PN40024</strain>
        <tissue evidence="2">Leaf</tissue>
    </source>
</reference>
<name>A0ABY9CH44_VITVI</name>
<gene>
    <name evidence="2" type="ORF">VitviT2T_013584</name>
</gene>
<dbReference type="InterPro" id="IPR004158">
    <property type="entry name" value="DUF247_pln"/>
</dbReference>
<keyword evidence="3" id="KW-1185">Reference proteome</keyword>
<evidence type="ECO:0000256" key="1">
    <source>
        <dbReference type="SAM" id="Phobius"/>
    </source>
</evidence>
<dbReference type="Pfam" id="PF03140">
    <property type="entry name" value="DUF247"/>
    <property type="match status" value="1"/>
</dbReference>
<accession>A0ABY9CH44</accession>
<feature type="transmembrane region" description="Helical" evidence="1">
    <location>
        <begin position="407"/>
        <end position="433"/>
    </location>
</feature>
<keyword evidence="1" id="KW-1133">Transmembrane helix</keyword>
<dbReference type="EMBL" id="CP126656">
    <property type="protein sequence ID" value="WJZ94753.1"/>
    <property type="molecule type" value="Genomic_DNA"/>
</dbReference>
<dbReference type="PANTHER" id="PTHR31170">
    <property type="entry name" value="BNAC04G53230D PROTEIN"/>
    <property type="match status" value="1"/>
</dbReference>
<sequence>MEDENIASEQSERREANGNADSLLAASINEKLSTLTSLPSQCCIYRVPDTLRRVNEEAFVPRILSIGPVHHGKKRLRDMEGHKWQYLKALLQRKPGTMVERYVKAMRELEARTRGCYAEIIKFDSDEFVTMMLLDGCFIIELFLKNKNKQLRDEDDPIFNRTMVLTDLHRDLILLENQLPFFVLETLFNLIENTDQEGPSTSVLELTYVFFKFLGLQEVLIRDSQPDVKHLLDLLRLWFVPPSSTKSTSKSKFELIRSVTELHEAGVKFRMGTVSCLMEIKFINGVLEIPPLTIEDTTDSLLGNLIAFEQCCNRFTPHYITDYVILMEYLINSPKDVALLSRYGIINNLLGDNEGVSHLFKKLGKEVVFNSDKFQFSNLCRDVNKYHKTRWHIWRATLRRDYFNNPWAIISFIGAVLLLFFTLIQTVCSLLSLKKGNNK</sequence>
<dbReference type="Proteomes" id="UP001227230">
    <property type="component" value="Chromosome 9"/>
</dbReference>
<evidence type="ECO:0000313" key="3">
    <source>
        <dbReference type="Proteomes" id="UP001227230"/>
    </source>
</evidence>
<organism evidence="2 3">
    <name type="scientific">Vitis vinifera</name>
    <name type="common">Grape</name>
    <dbReference type="NCBI Taxonomy" id="29760"/>
    <lineage>
        <taxon>Eukaryota</taxon>
        <taxon>Viridiplantae</taxon>
        <taxon>Streptophyta</taxon>
        <taxon>Embryophyta</taxon>
        <taxon>Tracheophyta</taxon>
        <taxon>Spermatophyta</taxon>
        <taxon>Magnoliopsida</taxon>
        <taxon>eudicotyledons</taxon>
        <taxon>Gunneridae</taxon>
        <taxon>Pentapetalae</taxon>
        <taxon>rosids</taxon>
        <taxon>Vitales</taxon>
        <taxon>Vitaceae</taxon>
        <taxon>Viteae</taxon>
        <taxon>Vitis</taxon>
    </lineage>
</organism>
<dbReference type="PANTHER" id="PTHR31170:SF25">
    <property type="entry name" value="BNAA09G04570D PROTEIN"/>
    <property type="match status" value="1"/>
</dbReference>
<keyword evidence="1" id="KW-0472">Membrane</keyword>
<keyword evidence="1" id="KW-0812">Transmembrane</keyword>
<proteinExistence type="predicted"/>
<protein>
    <submittedName>
        <fullName evidence="2">Uncharacterized protein</fullName>
    </submittedName>
</protein>
<evidence type="ECO:0000313" key="2">
    <source>
        <dbReference type="EMBL" id="WJZ94753.1"/>
    </source>
</evidence>